<dbReference type="Proteomes" id="UP000247586">
    <property type="component" value="Chromosome"/>
</dbReference>
<dbReference type="RefSeq" id="WP_110369275.1">
    <property type="nucleotide sequence ID" value="NZ_CP029287.2"/>
</dbReference>
<evidence type="ECO:0000256" key="9">
    <source>
        <dbReference type="RuleBase" id="RU003653"/>
    </source>
</evidence>
<dbReference type="Gene3D" id="3.90.230.10">
    <property type="entry name" value="Creatinase/methionine aminopeptidase superfamily"/>
    <property type="match status" value="1"/>
</dbReference>
<dbReference type="InterPro" id="IPR001714">
    <property type="entry name" value="Pept_M24_MAP"/>
</dbReference>
<dbReference type="GO" id="GO:0070006">
    <property type="term" value="F:metalloaminopeptidase activity"/>
    <property type="evidence" value="ECO:0007669"/>
    <property type="project" value="UniProtKB-UniRule"/>
</dbReference>
<dbReference type="GO" id="GO:0005737">
    <property type="term" value="C:cytoplasm"/>
    <property type="evidence" value="ECO:0007669"/>
    <property type="project" value="TreeGrafter"/>
</dbReference>
<dbReference type="SUPFAM" id="SSF55920">
    <property type="entry name" value="Creatinase/aminopeptidase"/>
    <property type="match status" value="1"/>
</dbReference>
<feature type="binding site" evidence="8">
    <location>
        <position position="283"/>
    </location>
    <ligand>
        <name>a divalent metal cation</name>
        <dbReference type="ChEBI" id="CHEBI:60240"/>
        <label>1</label>
    </ligand>
</feature>
<comment type="subunit">
    <text evidence="8">Monomer.</text>
</comment>
<dbReference type="InterPro" id="IPR036005">
    <property type="entry name" value="Creatinase/aminopeptidase-like"/>
</dbReference>
<dbReference type="OrthoDB" id="372008at2157"/>
<dbReference type="KEGG" id="mhk:DFR87_07855"/>
<feature type="binding site" evidence="8">
    <location>
        <position position="164"/>
    </location>
    <ligand>
        <name>substrate</name>
    </ligand>
</feature>
<comment type="similarity">
    <text evidence="8">Belongs to the peptidase M24A family. Methionine aminopeptidase archaeal type 2 subfamily.</text>
</comment>
<dbReference type="GO" id="GO:0004239">
    <property type="term" value="F:initiator methionyl aminopeptidase activity"/>
    <property type="evidence" value="ECO:0007669"/>
    <property type="project" value="UniProtKB-UniRule"/>
</dbReference>
<dbReference type="Pfam" id="PF00557">
    <property type="entry name" value="Peptidase_M24"/>
    <property type="match status" value="1"/>
</dbReference>
<feature type="binding site" evidence="8">
    <location>
        <position position="85"/>
    </location>
    <ligand>
        <name>a divalent metal cation</name>
        <dbReference type="ChEBI" id="CHEBI:60240"/>
        <label>1</label>
    </ligand>
</feature>
<evidence type="ECO:0000256" key="6">
    <source>
        <dbReference type="ARBA" id="ARBA00022723"/>
    </source>
</evidence>
<evidence type="ECO:0000256" key="5">
    <source>
        <dbReference type="ARBA" id="ARBA00022670"/>
    </source>
</evidence>
<evidence type="ECO:0000256" key="3">
    <source>
        <dbReference type="ARBA" id="ARBA00001954"/>
    </source>
</evidence>
<dbReference type="InterPro" id="IPR002468">
    <property type="entry name" value="Pept_M24A_MAP2"/>
</dbReference>
<sequence>MNEEELKLARTSGEIAAKARDAGASLIKPGKKVIDVCEAVEKIIIESGAKPAFPCNLSINYEAAHYSPVINDEKIIPDGAVVKLDIGAHIEGYITDTAVTVYLDDRMERLANAAKDALRAAISNFKSGVSLAEIGKVIEKTIKLYGFKPIRNLGGHLVRRYELHAGIFVPNVYERISGRIQGGNTYAIEPFATDGGGEVIEGKEVTIYSLRNKGAKGISETEKLFLDEIEKRFKTLPFSERWLSDLGSKEEVEQTLRNLNKRGFLHAYPVLLEVRKGMVSQFEHTVYVDDNKTDVLT</sequence>
<evidence type="ECO:0000313" key="12">
    <source>
        <dbReference type="Proteomes" id="UP000247586"/>
    </source>
</evidence>
<organism evidence="11 12">
    <name type="scientific">Metallosphaera hakonensis JCM 8857 = DSM 7519</name>
    <dbReference type="NCBI Taxonomy" id="1293036"/>
    <lineage>
        <taxon>Archaea</taxon>
        <taxon>Thermoproteota</taxon>
        <taxon>Thermoprotei</taxon>
        <taxon>Sulfolobales</taxon>
        <taxon>Sulfolobaceae</taxon>
        <taxon>Metallosphaera</taxon>
    </lineage>
</organism>
<name>A0A2U9IU57_9CREN</name>
<comment type="cofactor">
    <cofactor evidence="3">
        <name>Fe(2+)</name>
        <dbReference type="ChEBI" id="CHEBI:29033"/>
    </cofactor>
</comment>
<dbReference type="NCBIfam" id="TIGR00501">
    <property type="entry name" value="met_pdase_II"/>
    <property type="match status" value="1"/>
</dbReference>
<dbReference type="CDD" id="cd01088">
    <property type="entry name" value="MetAP2"/>
    <property type="match status" value="1"/>
</dbReference>
<dbReference type="InterPro" id="IPR036388">
    <property type="entry name" value="WH-like_DNA-bd_sf"/>
</dbReference>
<dbReference type="InterPro" id="IPR000994">
    <property type="entry name" value="Pept_M24"/>
</dbReference>
<dbReference type="GO" id="GO:0046872">
    <property type="term" value="F:metal ion binding"/>
    <property type="evidence" value="ECO:0007669"/>
    <property type="project" value="UniProtKB-UniRule"/>
</dbReference>
<comment type="cofactor">
    <cofactor evidence="2">
        <name>Mn(2+)</name>
        <dbReference type="ChEBI" id="CHEBI:29035"/>
    </cofactor>
</comment>
<proteinExistence type="inferred from homology"/>
<feature type="binding site" evidence="8">
    <location>
        <position position="65"/>
    </location>
    <ligand>
        <name>substrate</name>
    </ligand>
</feature>
<comment type="function">
    <text evidence="8 9">Removes the N-terminal methionine from nascent proteins. The N-terminal methionine is often cleaved when the second residue in the primary sequence is small and uncharged (Met-Ala-, Cys, Gly, Pro, Ser, Thr, or Val).</text>
</comment>
<evidence type="ECO:0000259" key="10">
    <source>
        <dbReference type="Pfam" id="PF00557"/>
    </source>
</evidence>
<evidence type="ECO:0000256" key="4">
    <source>
        <dbReference type="ARBA" id="ARBA00022438"/>
    </source>
</evidence>
<dbReference type="EMBL" id="CP029287">
    <property type="protein sequence ID" value="AWR99611.1"/>
    <property type="molecule type" value="Genomic_DNA"/>
</dbReference>
<keyword evidence="4 8" id="KW-0031">Aminopeptidase</keyword>
<comment type="cofactor">
    <cofactor evidence="8">
        <name>Co(2+)</name>
        <dbReference type="ChEBI" id="CHEBI:48828"/>
    </cofactor>
    <cofactor evidence="8">
        <name>Zn(2+)</name>
        <dbReference type="ChEBI" id="CHEBI:29105"/>
    </cofactor>
    <cofactor evidence="8">
        <name>Mn(2+)</name>
        <dbReference type="ChEBI" id="CHEBI:29035"/>
    </cofactor>
    <cofactor evidence="8">
        <name>Fe(2+)</name>
        <dbReference type="ChEBI" id="CHEBI:29033"/>
    </cofactor>
    <text evidence="8">Binds 2 divalent metal cations per subunit. Has a high-affinity and a low affinity metal-binding site. The true nature of the physiological cofactor is under debate. The enzyme is active with cobalt, zinc, manganese or divalent iron ions. Most likely, methionine aminopeptidases function as mononuclear Fe(2+)-metalloproteases under physiological conditions, and the catalytically relevant metal-binding site has been assigned to the histidine-containing high-affinity site.</text>
</comment>
<reference evidence="12" key="2">
    <citation type="submission" date="2020-03" db="EMBL/GenBank/DDBJ databases">
        <title>Complete Genome Sequences of Extremely Thermoacidophilic, Metal-Mobilizing Type-Strain Members of the Archaeal Family Sulfolobaceae: Acidianus brierleyi DSM-1651T, Acidianus sulfidivorans DSM-18786T, Metallosphaera hakonensis DSM-7519T, and Metallosphaera prunae DSM-10039T.</title>
        <authorList>
            <person name="Counts J.A."/>
            <person name="Kelly R.M."/>
        </authorList>
    </citation>
    <scope>NUCLEOTIDE SEQUENCE [LARGE SCALE GENOMIC DNA]</scope>
    <source>
        <strain evidence="12">HO1-1</strain>
    </source>
</reference>
<dbReference type="PRINTS" id="PR00599">
    <property type="entry name" value="MAPEPTIDASE"/>
</dbReference>
<dbReference type="InterPro" id="IPR028595">
    <property type="entry name" value="MetAP_archaeal"/>
</dbReference>
<feature type="binding site" evidence="8">
    <location>
        <position position="156"/>
    </location>
    <ligand>
        <name>a divalent metal cation</name>
        <dbReference type="ChEBI" id="CHEBI:60240"/>
        <label>2</label>
        <note>catalytic</note>
    </ligand>
</feature>
<keyword evidence="6 8" id="KW-0479">Metal-binding</keyword>
<evidence type="ECO:0000313" key="11">
    <source>
        <dbReference type="EMBL" id="AWR99611.1"/>
    </source>
</evidence>
<gene>
    <name evidence="8" type="primary">map</name>
    <name evidence="11" type="ORF">DFR87_07855</name>
</gene>
<evidence type="ECO:0000256" key="8">
    <source>
        <dbReference type="HAMAP-Rule" id="MF_01975"/>
    </source>
</evidence>
<keyword evidence="5 8" id="KW-0645">Protease</keyword>
<accession>A0A2U9IU57</accession>
<dbReference type="PANTHER" id="PTHR45777:SF2">
    <property type="entry name" value="METHIONINE AMINOPEPTIDASE 2"/>
    <property type="match status" value="1"/>
</dbReference>
<evidence type="ECO:0000256" key="7">
    <source>
        <dbReference type="ARBA" id="ARBA00022801"/>
    </source>
</evidence>
<feature type="binding site" evidence="8">
    <location>
        <position position="189"/>
    </location>
    <ligand>
        <name>a divalent metal cation</name>
        <dbReference type="ChEBI" id="CHEBI:60240"/>
        <label>2</label>
        <note>catalytic</note>
    </ligand>
</feature>
<reference evidence="12" key="3">
    <citation type="submission" date="2020-03" db="EMBL/GenBank/DDBJ databases">
        <title>Sequencing and Assembly of Multiple Reported Metal-Biooxidizing Members of the Extremely Thermoacidophilic Archaeal Family Sulfolobaceae.</title>
        <authorList>
            <person name="Counts J.A."/>
            <person name="Kelly R.M."/>
        </authorList>
    </citation>
    <scope>NUCLEOTIDE SEQUENCE [LARGE SCALE GENOMIC DNA]</scope>
    <source>
        <strain evidence="12">HO1-1</strain>
    </source>
</reference>
<dbReference type="EC" id="3.4.11.18" evidence="8 9"/>
<evidence type="ECO:0000256" key="1">
    <source>
        <dbReference type="ARBA" id="ARBA00000294"/>
    </source>
</evidence>
<dbReference type="InterPro" id="IPR036390">
    <property type="entry name" value="WH_DNA-bd_sf"/>
</dbReference>
<dbReference type="GO" id="GO:0006508">
    <property type="term" value="P:proteolysis"/>
    <property type="evidence" value="ECO:0007669"/>
    <property type="project" value="UniProtKB-KW"/>
</dbReference>
<dbReference type="InterPro" id="IPR050247">
    <property type="entry name" value="Met_Aminopeptidase_Type2"/>
</dbReference>
<dbReference type="HAMAP" id="MF_01975">
    <property type="entry name" value="MetAP_2_arc"/>
    <property type="match status" value="1"/>
</dbReference>
<feature type="domain" description="Peptidase M24" evidence="10">
    <location>
        <begin position="9"/>
        <end position="206"/>
    </location>
</feature>
<comment type="catalytic activity">
    <reaction evidence="1 8 9">
        <text>Release of N-terminal amino acids, preferentially methionine, from peptides and arylamides.</text>
        <dbReference type="EC" id="3.4.11.18"/>
    </reaction>
</comment>
<protein>
    <recommendedName>
        <fullName evidence="8 9">Methionine aminopeptidase</fullName>
        <shortName evidence="8">MAP</shortName>
        <shortName evidence="8">MetAP</shortName>
        <ecNumber evidence="8 9">3.4.11.18</ecNumber>
    </recommendedName>
    <alternativeName>
        <fullName evidence="8">Peptidase M</fullName>
    </alternativeName>
</protein>
<feature type="binding site" evidence="8">
    <location>
        <position position="283"/>
    </location>
    <ligand>
        <name>a divalent metal cation</name>
        <dbReference type="ChEBI" id="CHEBI:60240"/>
        <label>2</label>
        <note>catalytic</note>
    </ligand>
</feature>
<keyword evidence="7 8" id="KW-0378">Hydrolase</keyword>
<dbReference type="GeneID" id="36835247"/>
<dbReference type="SUPFAM" id="SSF46785">
    <property type="entry name" value="Winged helix' DNA-binding domain"/>
    <property type="match status" value="1"/>
</dbReference>
<keyword evidence="12" id="KW-1185">Reference proteome</keyword>
<dbReference type="PANTHER" id="PTHR45777">
    <property type="entry name" value="METHIONINE AMINOPEPTIDASE 2"/>
    <property type="match status" value="1"/>
</dbReference>
<dbReference type="Gene3D" id="1.10.10.10">
    <property type="entry name" value="Winged helix-like DNA-binding domain superfamily/Winged helix DNA-binding domain"/>
    <property type="match status" value="1"/>
</dbReference>
<reference evidence="11 12" key="1">
    <citation type="submission" date="2018-05" db="EMBL/GenBank/DDBJ databases">
        <title>Complete Genome Sequences of Extremely Thermoacidophilic, Metal-Mobilizing Type-Strain Members of the Archaeal Family Sulfolobaceae: Acidianus brierleyi DSM-1651T, Acidianus sulfidivorans DSM-18786T, Metallosphaera hakonensis DSM-7519T, and Metallosphaera prunae DSM-10039T.</title>
        <authorList>
            <person name="Counts J.A."/>
            <person name="Kelly R.M."/>
        </authorList>
    </citation>
    <scope>NUCLEOTIDE SEQUENCE [LARGE SCALE GENOMIC DNA]</scope>
    <source>
        <strain evidence="11 12">HO1-1</strain>
    </source>
</reference>
<feature type="binding site" evidence="8">
    <location>
        <position position="96"/>
    </location>
    <ligand>
        <name>a divalent metal cation</name>
        <dbReference type="ChEBI" id="CHEBI:60240"/>
        <label>2</label>
        <note>catalytic</note>
    </ligand>
</feature>
<dbReference type="STRING" id="1293036.GCA_001315825_00148"/>
<dbReference type="AlphaFoldDB" id="A0A2U9IU57"/>
<feature type="binding site" evidence="8">
    <location>
        <position position="96"/>
    </location>
    <ligand>
        <name>a divalent metal cation</name>
        <dbReference type="ChEBI" id="CHEBI:60240"/>
        <label>1</label>
    </ligand>
</feature>
<evidence type="ECO:0000256" key="2">
    <source>
        <dbReference type="ARBA" id="ARBA00001936"/>
    </source>
</evidence>